<dbReference type="GO" id="GO:0005886">
    <property type="term" value="C:plasma membrane"/>
    <property type="evidence" value="ECO:0007669"/>
    <property type="project" value="TreeGrafter"/>
</dbReference>
<evidence type="ECO:0000259" key="7">
    <source>
        <dbReference type="PROSITE" id="PS50109"/>
    </source>
</evidence>
<evidence type="ECO:0000256" key="4">
    <source>
        <dbReference type="ARBA" id="ARBA00022679"/>
    </source>
</evidence>
<dbReference type="PROSITE" id="PS50110">
    <property type="entry name" value="RESPONSE_REGULATORY"/>
    <property type="match status" value="1"/>
</dbReference>
<dbReference type="GO" id="GO:0009927">
    <property type="term" value="F:histidine phosphotransfer kinase activity"/>
    <property type="evidence" value="ECO:0007669"/>
    <property type="project" value="TreeGrafter"/>
</dbReference>
<dbReference type="InterPro" id="IPR001789">
    <property type="entry name" value="Sig_transdc_resp-reg_receiver"/>
</dbReference>
<dbReference type="Gene3D" id="3.30.450.40">
    <property type="match status" value="1"/>
</dbReference>
<evidence type="ECO:0000256" key="1">
    <source>
        <dbReference type="ARBA" id="ARBA00000085"/>
    </source>
</evidence>
<dbReference type="EMBL" id="CP042906">
    <property type="protein sequence ID" value="QEX18773.1"/>
    <property type="molecule type" value="Genomic_DNA"/>
</dbReference>
<dbReference type="SUPFAM" id="SSF52172">
    <property type="entry name" value="CheY-like"/>
    <property type="match status" value="1"/>
</dbReference>
<evidence type="ECO:0000256" key="3">
    <source>
        <dbReference type="ARBA" id="ARBA00022553"/>
    </source>
</evidence>
<feature type="domain" description="Histidine kinase" evidence="7">
    <location>
        <begin position="222"/>
        <end position="435"/>
    </location>
</feature>
<dbReference type="SMART" id="SM00388">
    <property type="entry name" value="HisKA"/>
    <property type="match status" value="1"/>
</dbReference>
<dbReference type="CDD" id="cd00082">
    <property type="entry name" value="HisKA"/>
    <property type="match status" value="1"/>
</dbReference>
<evidence type="ECO:0000313" key="9">
    <source>
        <dbReference type="EMBL" id="QEX18773.1"/>
    </source>
</evidence>
<sequence>MTASDLTDRRSVTAELARREAMLETIGYAATRIVGGGDWQAGIQDLLARLGKAAEVDRVTLFETHKGPENEMVQSCRYDWCVAPLKPISGDPRYQNMPIKDPDTPDDDEFDDWARRRQRGEVIQTVRSATSGYTREVFEEHGTLSFLSVPLTAGGRWWGFLGFDDCRTERAWTDVEIDVLRTAAALIAGAIERKQTEAEIARQREALHQSEKLTALGSLLAGVAHELNNPLSVVVGQSLLLEEATRDSAFTGRAQKIRYAAERCSKIVRTFLALARRREPEPRPAQLNAIVGMAVDLLGYQLRTSGVELTLDLAPDLPALMADADQLHQVATNLIVNAEQALAERPAPRRLRISTRFDKARQALRLVVADNGPGIEPEIRSRIFDPFFTTKPAGQGTGIGLSLCMTIVGTHRGSITPSETPGGGATFTVELPLAGLPAPRPAPALEARSPDGEPSRRILVVDDEVEIAETLAEILSDLGHRVEMVSQGEAALNQLKAGPFDLILSDLKMPVLDGPGLYAALRRDHPAMAGKIAFLTGDTLSQHQGEFLAETGAACLEKPFTPDDVRRFVGHLLQQAR</sequence>
<dbReference type="PANTHER" id="PTHR43047">
    <property type="entry name" value="TWO-COMPONENT HISTIDINE PROTEIN KINASE"/>
    <property type="match status" value="1"/>
</dbReference>
<dbReference type="InterPro" id="IPR005467">
    <property type="entry name" value="His_kinase_dom"/>
</dbReference>
<dbReference type="SUPFAM" id="SSF55781">
    <property type="entry name" value="GAF domain-like"/>
    <property type="match status" value="1"/>
</dbReference>
<dbReference type="SMART" id="SM00448">
    <property type="entry name" value="REC"/>
    <property type="match status" value="1"/>
</dbReference>
<dbReference type="Pfam" id="PF00072">
    <property type="entry name" value="Response_reg"/>
    <property type="match status" value="1"/>
</dbReference>
<dbReference type="CDD" id="cd17546">
    <property type="entry name" value="REC_hyHK_CKI1_RcsC-like"/>
    <property type="match status" value="1"/>
</dbReference>
<evidence type="ECO:0000256" key="2">
    <source>
        <dbReference type="ARBA" id="ARBA00012438"/>
    </source>
</evidence>
<dbReference type="InterPro" id="IPR003594">
    <property type="entry name" value="HATPase_dom"/>
</dbReference>
<dbReference type="PRINTS" id="PR00344">
    <property type="entry name" value="BCTRLSENSOR"/>
</dbReference>
<reference evidence="9 10" key="1">
    <citation type="submission" date="2019-08" db="EMBL/GenBank/DDBJ databases">
        <title>Hyperibacter terrae gen. nov., sp. nov. and Hyperibacter viscosus sp. nov., two new members in the family Rhodospirillaceae isolated from the rhizosphere of Hypericum perforatum.</title>
        <authorList>
            <person name="Noviana Z."/>
        </authorList>
    </citation>
    <scope>NUCLEOTIDE SEQUENCE [LARGE SCALE GENOMIC DNA]</scope>
    <source>
        <strain evidence="9 10">R5913</strain>
    </source>
</reference>
<dbReference type="InterPro" id="IPR003661">
    <property type="entry name" value="HisK_dim/P_dom"/>
</dbReference>
<gene>
    <name evidence="9" type="ORF">FRZ44_40840</name>
</gene>
<dbReference type="InterPro" id="IPR029016">
    <property type="entry name" value="GAF-like_dom_sf"/>
</dbReference>
<keyword evidence="3 6" id="KW-0597">Phosphoprotein</keyword>
<dbReference type="Gene3D" id="3.40.50.2300">
    <property type="match status" value="1"/>
</dbReference>
<dbReference type="Pfam" id="PF02518">
    <property type="entry name" value="HATPase_c"/>
    <property type="match status" value="1"/>
</dbReference>
<keyword evidence="5" id="KW-0418">Kinase</keyword>
<accession>A0A5J6MN29</accession>
<dbReference type="SMART" id="SM00065">
    <property type="entry name" value="GAF"/>
    <property type="match status" value="1"/>
</dbReference>
<dbReference type="RefSeq" id="WP_191908211.1">
    <property type="nucleotide sequence ID" value="NZ_CP042906.1"/>
</dbReference>
<evidence type="ECO:0000256" key="6">
    <source>
        <dbReference type="PROSITE-ProRule" id="PRU00169"/>
    </source>
</evidence>
<dbReference type="GO" id="GO:0000155">
    <property type="term" value="F:phosphorelay sensor kinase activity"/>
    <property type="evidence" value="ECO:0007669"/>
    <property type="project" value="InterPro"/>
</dbReference>
<dbReference type="Gene3D" id="1.10.287.130">
    <property type="match status" value="1"/>
</dbReference>
<dbReference type="AlphaFoldDB" id="A0A5J6MN29"/>
<dbReference type="InterPro" id="IPR004358">
    <property type="entry name" value="Sig_transdc_His_kin-like_C"/>
</dbReference>
<name>A0A5J6MN29_9PROT</name>
<comment type="catalytic activity">
    <reaction evidence="1">
        <text>ATP + protein L-histidine = ADP + protein N-phospho-L-histidine.</text>
        <dbReference type="EC" id="2.7.13.3"/>
    </reaction>
</comment>
<dbReference type="PROSITE" id="PS50109">
    <property type="entry name" value="HIS_KIN"/>
    <property type="match status" value="1"/>
</dbReference>
<dbReference type="KEGG" id="htq:FRZ44_40840"/>
<protein>
    <recommendedName>
        <fullName evidence="2">histidine kinase</fullName>
        <ecNumber evidence="2">2.7.13.3</ecNumber>
    </recommendedName>
</protein>
<organism evidence="9 10">
    <name type="scientific">Hypericibacter terrae</name>
    <dbReference type="NCBI Taxonomy" id="2602015"/>
    <lineage>
        <taxon>Bacteria</taxon>
        <taxon>Pseudomonadati</taxon>
        <taxon>Pseudomonadota</taxon>
        <taxon>Alphaproteobacteria</taxon>
        <taxon>Rhodospirillales</taxon>
        <taxon>Dongiaceae</taxon>
        <taxon>Hypericibacter</taxon>
    </lineage>
</organism>
<dbReference type="PANTHER" id="PTHR43047:SF72">
    <property type="entry name" value="OSMOSENSING HISTIDINE PROTEIN KINASE SLN1"/>
    <property type="match status" value="1"/>
</dbReference>
<dbReference type="EC" id="2.7.13.3" evidence="2"/>
<evidence type="ECO:0000259" key="8">
    <source>
        <dbReference type="PROSITE" id="PS50110"/>
    </source>
</evidence>
<dbReference type="Pfam" id="PF00512">
    <property type="entry name" value="HisKA"/>
    <property type="match status" value="1"/>
</dbReference>
<keyword evidence="10" id="KW-1185">Reference proteome</keyword>
<keyword evidence="4" id="KW-0808">Transferase</keyword>
<dbReference type="InterPro" id="IPR003018">
    <property type="entry name" value="GAF"/>
</dbReference>
<dbReference type="Proteomes" id="UP000326202">
    <property type="component" value="Chromosome"/>
</dbReference>
<evidence type="ECO:0000313" key="10">
    <source>
        <dbReference type="Proteomes" id="UP000326202"/>
    </source>
</evidence>
<dbReference type="InterPro" id="IPR011006">
    <property type="entry name" value="CheY-like_superfamily"/>
</dbReference>
<feature type="modified residue" description="4-aspartylphosphate" evidence="6">
    <location>
        <position position="506"/>
    </location>
</feature>
<proteinExistence type="predicted"/>
<evidence type="ECO:0000256" key="5">
    <source>
        <dbReference type="ARBA" id="ARBA00022777"/>
    </source>
</evidence>
<dbReference type="Gene3D" id="3.30.565.10">
    <property type="entry name" value="Histidine kinase-like ATPase, C-terminal domain"/>
    <property type="match status" value="1"/>
</dbReference>
<feature type="domain" description="Response regulatory" evidence="8">
    <location>
        <begin position="457"/>
        <end position="573"/>
    </location>
</feature>
<dbReference type="InterPro" id="IPR036890">
    <property type="entry name" value="HATPase_C_sf"/>
</dbReference>
<dbReference type="InterPro" id="IPR036097">
    <property type="entry name" value="HisK_dim/P_sf"/>
</dbReference>
<dbReference type="SMART" id="SM00387">
    <property type="entry name" value="HATPase_c"/>
    <property type="match status" value="1"/>
</dbReference>
<dbReference type="SUPFAM" id="SSF55874">
    <property type="entry name" value="ATPase domain of HSP90 chaperone/DNA topoisomerase II/histidine kinase"/>
    <property type="match status" value="1"/>
</dbReference>
<dbReference type="Pfam" id="PF01590">
    <property type="entry name" value="GAF"/>
    <property type="match status" value="1"/>
</dbReference>
<dbReference type="SUPFAM" id="SSF47384">
    <property type="entry name" value="Homodimeric domain of signal transducing histidine kinase"/>
    <property type="match status" value="1"/>
</dbReference>